<dbReference type="SMART" id="SM00560">
    <property type="entry name" value="LamGL"/>
    <property type="match status" value="1"/>
</dbReference>
<gene>
    <name evidence="4" type="ORF">METZ01_LOCUS461082</name>
</gene>
<organism evidence="4">
    <name type="scientific">marine metagenome</name>
    <dbReference type="NCBI Taxonomy" id="408172"/>
    <lineage>
        <taxon>unclassified sequences</taxon>
        <taxon>metagenomes</taxon>
        <taxon>ecological metagenomes</taxon>
    </lineage>
</organism>
<dbReference type="InterPro" id="IPR006558">
    <property type="entry name" value="LamG-like"/>
</dbReference>
<dbReference type="EMBL" id="UINC01192877">
    <property type="protein sequence ID" value="SVE08228.1"/>
    <property type="molecule type" value="Genomic_DNA"/>
</dbReference>
<dbReference type="InterPro" id="IPR013320">
    <property type="entry name" value="ConA-like_dom_sf"/>
</dbReference>
<name>A0A383AM85_9ZZZZ</name>
<sequence>TTTTTSNACQTEGSTSRNVSLFSTPTLSRHTEQSGGRVLYVDKSALSQYQTDHYLLLDQYDSDSVYVGGMDAVDLSDAPPSLGNQFTLELRFKYDDGGYGAGQLIGSASYKAPSISFRNHGKHIRYGFGGNPITVSKPDSINFDKWHHIATTFDGTNYKLFLDGELINNSTDFQGLTPPEPVTLIGSNLVDKTLNPWIGKVDEVRIWNDARTQDEIQDWMNKTLVVANETGLIAYYPMAVNNNYSMIIDN</sequence>
<dbReference type="SUPFAM" id="SSF49899">
    <property type="entry name" value="Concanavalin A-like lectins/glucanases"/>
    <property type="match status" value="1"/>
</dbReference>
<evidence type="ECO:0000259" key="3">
    <source>
        <dbReference type="SMART" id="SM00560"/>
    </source>
</evidence>
<proteinExistence type="predicted"/>
<protein>
    <recommendedName>
        <fullName evidence="3">LamG-like jellyroll fold domain-containing protein</fullName>
    </recommendedName>
</protein>
<accession>A0A383AM85</accession>
<feature type="non-terminal residue" evidence="4">
    <location>
        <position position="1"/>
    </location>
</feature>
<evidence type="ECO:0000313" key="4">
    <source>
        <dbReference type="EMBL" id="SVE08228.1"/>
    </source>
</evidence>
<dbReference type="Pfam" id="PF13385">
    <property type="entry name" value="Laminin_G_3"/>
    <property type="match status" value="1"/>
</dbReference>
<evidence type="ECO:0000256" key="1">
    <source>
        <dbReference type="ARBA" id="ARBA00022729"/>
    </source>
</evidence>
<feature type="domain" description="LamG-like jellyroll fold" evidence="3">
    <location>
        <begin position="84"/>
        <end position="214"/>
    </location>
</feature>
<dbReference type="Gene3D" id="2.60.120.200">
    <property type="match status" value="1"/>
</dbReference>
<feature type="non-terminal residue" evidence="4">
    <location>
        <position position="250"/>
    </location>
</feature>
<keyword evidence="2" id="KW-1015">Disulfide bond</keyword>
<dbReference type="AlphaFoldDB" id="A0A383AM85"/>
<reference evidence="4" key="1">
    <citation type="submission" date="2018-05" db="EMBL/GenBank/DDBJ databases">
        <authorList>
            <person name="Lanie J.A."/>
            <person name="Ng W.-L."/>
            <person name="Kazmierczak K.M."/>
            <person name="Andrzejewski T.M."/>
            <person name="Davidsen T.M."/>
            <person name="Wayne K.J."/>
            <person name="Tettelin H."/>
            <person name="Glass J.I."/>
            <person name="Rusch D."/>
            <person name="Podicherti R."/>
            <person name="Tsui H.-C.T."/>
            <person name="Winkler M.E."/>
        </authorList>
    </citation>
    <scope>NUCLEOTIDE SEQUENCE</scope>
</reference>
<evidence type="ECO:0000256" key="2">
    <source>
        <dbReference type="ARBA" id="ARBA00023157"/>
    </source>
</evidence>
<keyword evidence="1" id="KW-0732">Signal</keyword>